<evidence type="ECO:0000259" key="2">
    <source>
        <dbReference type="Pfam" id="PF21027"/>
    </source>
</evidence>
<dbReference type="Proteomes" id="UP000002489">
    <property type="component" value="Unassembled WGS sequence"/>
</dbReference>
<dbReference type="InterPro" id="IPR011483">
    <property type="entry name" value="Sde182_NH-like"/>
</dbReference>
<feature type="domain" description="Cellulose-binding Sde182 nucleoside hydrolase-like" evidence="1">
    <location>
        <begin position="15"/>
        <end position="262"/>
    </location>
</feature>
<dbReference type="EnsemblFungi" id="FOXG_15488T0">
    <property type="protein sequence ID" value="FOXG_15488P0"/>
    <property type="gene ID" value="FOXG_15488"/>
</dbReference>
<evidence type="ECO:0000259" key="1">
    <source>
        <dbReference type="Pfam" id="PF07632"/>
    </source>
</evidence>
<organism evidence="3 4">
    <name type="scientific">Fusarium oxysporum (strain Fo5176)</name>
    <name type="common">Fusarium vascular wilt</name>
    <dbReference type="NCBI Taxonomy" id="660025"/>
    <lineage>
        <taxon>Eukaryota</taxon>
        <taxon>Fungi</taxon>
        <taxon>Dikarya</taxon>
        <taxon>Ascomycota</taxon>
        <taxon>Pezizomycotina</taxon>
        <taxon>Sordariomycetes</taxon>
        <taxon>Hypocreomycetidae</taxon>
        <taxon>Hypocreales</taxon>
        <taxon>Nectriaceae</taxon>
        <taxon>Fusarium</taxon>
        <taxon>Fusarium oxysporum species complex</taxon>
    </lineage>
</organism>
<sequence length="477" mass="52899">MVFQNQLRACKGKPRVLILTDITNEPDDSQSLVRYLLYSNEFDTRGLVACTSTHMRSRVAPQEIESIVDGYGEVVDNLNAHAHPDNQYPSAQSLRDMIKVGPPVYGKIALEPFTPLSSGSQLIIARIDESEEPLWVLLWGGANPLAQALAHVEKTRNASAFAQFRSKTRVYAISDQDDTGAWIRVTYPDIFYICSLHGWCQYNAAAWTGISGPTDVAIGPLGAKYPDFKFLVEGDTPTFLYLIQNGLGSPEHPHWGSWGGRYSYSDPSMTGNHFVDAVDNVVGMDGRTYTSNFATIWRWRRAFQTDFAARMQWTLTDDPSKANHAPVVFVNDSTGGPEPVLIEVEAGEKLLLDASRSYDPDGQDITFNWFQYKEPTAVQGWPVGLHPDLDIITVDLKGRGDQVEVQIPGPEVSAQEPISGQAMTKGLEYHIVLEVRDNGEPCMTTYKRVVIQTTNKALRGSRGTAVATTAEWIELPK</sequence>
<evidence type="ECO:0000313" key="4">
    <source>
        <dbReference type="Proteomes" id="UP000002489"/>
    </source>
</evidence>
<reference evidence="4" key="1">
    <citation type="journal article" date="2012" name="Mol. Plant Microbe Interact.">
        <title>A highly conserved effector in Fusarium oxysporum is required for full virulence on Arabidopsis.</title>
        <authorList>
            <person name="Thatcher L.F."/>
            <person name="Gardiner D.M."/>
            <person name="Kazan K."/>
            <person name="Manners J."/>
        </authorList>
    </citation>
    <scope>NUCLEOTIDE SEQUENCE [LARGE SCALE GENOMIC DNA]</scope>
    <source>
        <strain evidence="4">Fo5176</strain>
    </source>
</reference>
<dbReference type="InterPro" id="IPR013783">
    <property type="entry name" value="Ig-like_fold"/>
</dbReference>
<proteinExistence type="predicted"/>
<dbReference type="InterPro" id="IPR048527">
    <property type="entry name" value="Sde182_C"/>
</dbReference>
<dbReference type="Gene3D" id="3.90.245.10">
    <property type="entry name" value="Ribonucleoside hydrolase-like"/>
    <property type="match status" value="1"/>
</dbReference>
<feature type="domain" description="Cellulose-binding Sde182 C-terminal" evidence="2">
    <location>
        <begin position="351"/>
        <end position="453"/>
    </location>
</feature>
<name>A0A0D2YGP7_FUSOF</name>
<dbReference type="Gene3D" id="2.60.40.10">
    <property type="entry name" value="Immunoglobulins"/>
    <property type="match status" value="1"/>
</dbReference>
<accession>A0A0D2YGP7</accession>
<protein>
    <recommendedName>
        <fullName evidence="5">DUF1593-domain-containing protein</fullName>
    </recommendedName>
</protein>
<reference evidence="3" key="2">
    <citation type="submission" date="2025-08" db="UniProtKB">
        <authorList>
            <consortium name="EnsemblFungi"/>
        </authorList>
    </citation>
    <scope>IDENTIFICATION</scope>
    <source>
        <strain evidence="3">4287 / CBS 123668 / FGSC 9935 / NRRL 34936</strain>
    </source>
</reference>
<dbReference type="AlphaFoldDB" id="A0A0D2YGP7"/>
<dbReference type="VEuPathDB" id="FungiDB:FOXG_15488"/>
<dbReference type="Pfam" id="PF21027">
    <property type="entry name" value="Sde0182_C"/>
    <property type="match status" value="1"/>
</dbReference>
<dbReference type="GO" id="GO:0016799">
    <property type="term" value="F:hydrolase activity, hydrolyzing N-glycosyl compounds"/>
    <property type="evidence" value="ECO:0007669"/>
    <property type="project" value="InterPro"/>
</dbReference>
<evidence type="ECO:0008006" key="5">
    <source>
        <dbReference type="Google" id="ProtNLM"/>
    </source>
</evidence>
<dbReference type="InterPro" id="IPR036452">
    <property type="entry name" value="Ribo_hydro-like"/>
</dbReference>
<dbReference type="Pfam" id="PF07632">
    <property type="entry name" value="Sde182_NH-like"/>
    <property type="match status" value="1"/>
</dbReference>
<gene>
    <name evidence="3" type="primary">28956541</name>
</gene>
<evidence type="ECO:0000313" key="3">
    <source>
        <dbReference type="EnsemblFungi" id="FOXG_15488P0"/>
    </source>
</evidence>